<evidence type="ECO:0000313" key="2">
    <source>
        <dbReference type="EMBL" id="TDY58001.1"/>
    </source>
</evidence>
<feature type="domain" description="HD" evidence="1">
    <location>
        <begin position="206"/>
        <end position="379"/>
    </location>
</feature>
<keyword evidence="2" id="KW-0378">Hydrolase</keyword>
<reference evidence="2 3" key="1">
    <citation type="submission" date="2019-03" db="EMBL/GenBank/DDBJ databases">
        <title>Genomic Encyclopedia of Type Strains, Phase IV (KMG-IV): sequencing the most valuable type-strain genomes for metagenomic binning, comparative biology and taxonomic classification.</title>
        <authorList>
            <person name="Goeker M."/>
        </authorList>
    </citation>
    <scope>NUCLEOTIDE SEQUENCE [LARGE SCALE GENOMIC DNA]</scope>
    <source>
        <strain evidence="2 3">DSM 25964</strain>
    </source>
</reference>
<dbReference type="SUPFAM" id="SSF109604">
    <property type="entry name" value="HD-domain/PDEase-like"/>
    <property type="match status" value="2"/>
</dbReference>
<evidence type="ECO:0000313" key="3">
    <source>
        <dbReference type="Proteomes" id="UP000295066"/>
    </source>
</evidence>
<evidence type="ECO:0000259" key="1">
    <source>
        <dbReference type="Pfam" id="PF13023"/>
    </source>
</evidence>
<dbReference type="InterPro" id="IPR006674">
    <property type="entry name" value="HD_domain"/>
</dbReference>
<dbReference type="GO" id="GO:0016787">
    <property type="term" value="F:hydrolase activity"/>
    <property type="evidence" value="ECO:0007669"/>
    <property type="project" value="UniProtKB-KW"/>
</dbReference>
<accession>A0A4R8M2A7</accession>
<dbReference type="Gene3D" id="1.10.3210.10">
    <property type="entry name" value="Hypothetical protein af1432"/>
    <property type="match status" value="2"/>
</dbReference>
<proteinExistence type="predicted"/>
<dbReference type="EMBL" id="SORI01000015">
    <property type="protein sequence ID" value="TDY58001.1"/>
    <property type="molecule type" value="Genomic_DNA"/>
</dbReference>
<dbReference type="RefSeq" id="WP_133958148.1">
    <property type="nucleotide sequence ID" value="NZ_SORI01000015.1"/>
</dbReference>
<dbReference type="Proteomes" id="UP000295066">
    <property type="component" value="Unassembled WGS sequence"/>
</dbReference>
<organism evidence="2 3">
    <name type="scientific">Aminivibrio pyruvatiphilus</name>
    <dbReference type="NCBI Taxonomy" id="1005740"/>
    <lineage>
        <taxon>Bacteria</taxon>
        <taxon>Thermotogati</taxon>
        <taxon>Synergistota</taxon>
        <taxon>Synergistia</taxon>
        <taxon>Synergistales</taxon>
        <taxon>Aminobacteriaceae</taxon>
        <taxon>Aminivibrio</taxon>
    </lineage>
</organism>
<protein>
    <submittedName>
        <fullName evidence="2">Putative hydrolase of HD superfamily</fullName>
    </submittedName>
</protein>
<dbReference type="OrthoDB" id="9812744at2"/>
<keyword evidence="3" id="KW-1185">Reference proteome</keyword>
<dbReference type="Pfam" id="PF13023">
    <property type="entry name" value="HD_3"/>
    <property type="match status" value="1"/>
</dbReference>
<comment type="caution">
    <text evidence="2">The sequence shown here is derived from an EMBL/GenBank/DDBJ whole genome shotgun (WGS) entry which is preliminary data.</text>
</comment>
<sequence length="408" mass="46964">MITRSLIELVFSAASMERWNDHPHPATFTELGKQAHKMIMAWVIARYEGEERGRDIDWTALIEGGIFEFLHRVVLTDIKPPVFHKLMQDPGQREKLNSWVADRLAPDLEGLSPDFAARFRAYLLHDGDLSLERKSLRAAHYLATKWEFDFIYHWSSTKSMFGIEQTRGEISRQINEHRDLRAVDEMLAARELPDRDMGLWGFVSLVGQLGFQKRWAQTPRIPQTSVLGHLLFVAVLAYFISMETGACPRRKYNNFFGGLLHDLPEVLTRDIVSPVKNSVEGLDDLIKAYEKQAMEERILPLLPEGWRQEIRYFTENEFRNKICPKGVDVPALLDGDIREEQNRDELNPLDGRIIEACDKLAAYIEASHSIRLGLAPQALADGKRNLYSRFGRSVISGFPMGQLFDYFW</sequence>
<gene>
    <name evidence="2" type="ORF">C8D99_11519</name>
</gene>
<dbReference type="AlphaFoldDB" id="A0A4R8M2A7"/>
<name>A0A4R8M2A7_9BACT</name>